<keyword evidence="6" id="KW-1133">Transmembrane helix</keyword>
<evidence type="ECO:0000256" key="3">
    <source>
        <dbReference type="ARBA" id="ARBA00023002"/>
    </source>
</evidence>
<feature type="transmembrane region" description="Helical" evidence="6">
    <location>
        <begin position="154"/>
        <end position="172"/>
    </location>
</feature>
<protein>
    <submittedName>
        <fullName evidence="8">4Fe-4S dicluster domain-containing protein</fullName>
    </submittedName>
</protein>
<reference evidence="9" key="1">
    <citation type="journal article" date="2019" name="Int. J. Syst. Evol. Microbiol.">
        <title>The Global Catalogue of Microorganisms (GCM) 10K type strain sequencing project: providing services to taxonomists for standard genome sequencing and annotation.</title>
        <authorList>
            <consortium name="The Broad Institute Genomics Platform"/>
            <consortium name="The Broad Institute Genome Sequencing Center for Infectious Disease"/>
            <person name="Wu L."/>
            <person name="Ma J."/>
        </authorList>
    </citation>
    <scope>NUCLEOTIDE SEQUENCE [LARGE SCALE GENOMIC DNA]</scope>
    <source>
        <strain evidence="9">KCTC 52644</strain>
    </source>
</reference>
<dbReference type="RefSeq" id="WP_379807215.1">
    <property type="nucleotide sequence ID" value="NZ_JBHUOL010000018.1"/>
</dbReference>
<feature type="transmembrane region" description="Helical" evidence="6">
    <location>
        <begin position="6"/>
        <end position="24"/>
    </location>
</feature>
<keyword evidence="3" id="KW-0560">Oxidoreductase</keyword>
<feature type="domain" description="4Fe-4S ferredoxin-type" evidence="7">
    <location>
        <begin position="300"/>
        <end position="331"/>
    </location>
</feature>
<gene>
    <name evidence="8" type="ORF">ACFSX9_09960</name>
</gene>
<keyword evidence="1" id="KW-0004">4Fe-4S</keyword>
<evidence type="ECO:0000259" key="7">
    <source>
        <dbReference type="PROSITE" id="PS51379"/>
    </source>
</evidence>
<organism evidence="8 9">
    <name type="scientific">Flavobacterium ardleyense</name>
    <dbReference type="NCBI Taxonomy" id="2038737"/>
    <lineage>
        <taxon>Bacteria</taxon>
        <taxon>Pseudomonadati</taxon>
        <taxon>Bacteroidota</taxon>
        <taxon>Flavobacteriia</taxon>
        <taxon>Flavobacteriales</taxon>
        <taxon>Flavobacteriaceae</taxon>
        <taxon>Flavobacterium</taxon>
    </lineage>
</organism>
<evidence type="ECO:0000256" key="5">
    <source>
        <dbReference type="ARBA" id="ARBA00023014"/>
    </source>
</evidence>
<evidence type="ECO:0000256" key="6">
    <source>
        <dbReference type="SAM" id="Phobius"/>
    </source>
</evidence>
<dbReference type="InterPro" id="IPR017900">
    <property type="entry name" value="4Fe4S_Fe_S_CS"/>
</dbReference>
<dbReference type="PROSITE" id="PS00198">
    <property type="entry name" value="4FE4S_FER_1"/>
    <property type="match status" value="1"/>
</dbReference>
<dbReference type="InterPro" id="IPR036197">
    <property type="entry name" value="NarG-like_sf"/>
</dbReference>
<dbReference type="Pfam" id="PF13187">
    <property type="entry name" value="Fer4_9"/>
    <property type="match status" value="1"/>
</dbReference>
<comment type="caution">
    <text evidence="8">The sequence shown here is derived from an EMBL/GenBank/DDBJ whole genome shotgun (WGS) entry which is preliminary data.</text>
</comment>
<keyword evidence="5" id="KW-0411">Iron-sulfur</keyword>
<evidence type="ECO:0000256" key="2">
    <source>
        <dbReference type="ARBA" id="ARBA00022723"/>
    </source>
</evidence>
<evidence type="ECO:0000313" key="8">
    <source>
        <dbReference type="EMBL" id="MFD2909062.1"/>
    </source>
</evidence>
<dbReference type="PROSITE" id="PS51379">
    <property type="entry name" value="4FE4S_FER_2"/>
    <property type="match status" value="1"/>
</dbReference>
<feature type="transmembrane region" description="Helical" evidence="6">
    <location>
        <begin position="109"/>
        <end position="129"/>
    </location>
</feature>
<feature type="transmembrane region" description="Helical" evidence="6">
    <location>
        <begin position="214"/>
        <end position="232"/>
    </location>
</feature>
<dbReference type="InterPro" id="IPR017896">
    <property type="entry name" value="4Fe4S_Fe-S-bd"/>
</dbReference>
<feature type="transmembrane region" description="Helical" evidence="6">
    <location>
        <begin position="67"/>
        <end position="89"/>
    </location>
</feature>
<dbReference type="Gene3D" id="1.20.950.20">
    <property type="entry name" value="Transmembrane di-heme cytochromes, Chain C"/>
    <property type="match status" value="1"/>
</dbReference>
<dbReference type="PANTHER" id="PTHR43255:SF1">
    <property type="entry name" value="IRON-SULFUR-BINDING OXIDOREDUCTASE FADF-RELATED"/>
    <property type="match status" value="1"/>
</dbReference>
<accession>A0ABW5ZBA4</accession>
<keyword evidence="6" id="KW-0472">Membrane</keyword>
<dbReference type="Proteomes" id="UP001597549">
    <property type="component" value="Unassembled WGS sequence"/>
</dbReference>
<keyword evidence="9" id="KW-1185">Reference proteome</keyword>
<dbReference type="SUPFAM" id="SSF46548">
    <property type="entry name" value="alpha-helical ferredoxin"/>
    <property type="match status" value="1"/>
</dbReference>
<evidence type="ECO:0000313" key="9">
    <source>
        <dbReference type="Proteomes" id="UP001597549"/>
    </source>
</evidence>
<dbReference type="Gene3D" id="1.10.1060.10">
    <property type="entry name" value="Alpha-helical ferredoxin"/>
    <property type="match status" value="1"/>
</dbReference>
<keyword evidence="6" id="KW-0812">Transmembrane</keyword>
<dbReference type="EMBL" id="JBHUOL010000018">
    <property type="protein sequence ID" value="MFD2909062.1"/>
    <property type="molecule type" value="Genomic_DNA"/>
</dbReference>
<proteinExistence type="predicted"/>
<dbReference type="SUPFAM" id="SSF103501">
    <property type="entry name" value="Respiratory nitrate reductase 1 gamma chain"/>
    <property type="match status" value="1"/>
</dbReference>
<name>A0ABW5ZBA4_9FLAO</name>
<evidence type="ECO:0000256" key="1">
    <source>
        <dbReference type="ARBA" id="ARBA00022485"/>
    </source>
</evidence>
<dbReference type="InterPro" id="IPR009051">
    <property type="entry name" value="Helical_ferredxn"/>
</dbReference>
<sequence>MSFIYNILFAVILAIGGGYFAINVKKLVRNIKLGRDVNRTDNAPARWKNMAMIALGQTKMIKRPIPAFLHFIVYVGFIIINIEVIEIVIDGLFGTHRVLSFMGPVYDFLIGSFEILAVLVLVAVIIFWIRRNVIKLKRFMNPEMKGWPKSDANYILYFEVVLMSLFLLMNAADLHLQAVGHGHYNQVGSFPISQFIAPMFNGMNAGVVVIVERAAWWLHITGILVFLNYLYFSKHLHILLAFPNTYFADLNPLGELDNLESVTNEVKLMMDPSADPFAAPTNPEEVPAKFGASDVQDLNWVQLLNAYSCTECGRCTSSCPANQTGKKLSPRKIMMDTRDRLEEVGKNIDLNKGVFVDDGKSLLNDYITSEELWACTTCNACVEECPINISPLSIIMDMRRYLVMEQSAAPTELNNMMTNIENNGAPWQYNQMDRLNWANED</sequence>
<keyword evidence="2" id="KW-0479">Metal-binding</keyword>
<dbReference type="PANTHER" id="PTHR43255">
    <property type="entry name" value="IRON-SULFUR-BINDING OXIDOREDUCTASE FADF-RELATED-RELATED"/>
    <property type="match status" value="1"/>
</dbReference>
<keyword evidence="4" id="KW-0408">Iron</keyword>
<dbReference type="InterPro" id="IPR051460">
    <property type="entry name" value="HdrC_iron-sulfur_subunit"/>
</dbReference>
<evidence type="ECO:0000256" key="4">
    <source>
        <dbReference type="ARBA" id="ARBA00023004"/>
    </source>
</evidence>